<dbReference type="HOGENOM" id="CLU_852201_0_0_10"/>
<dbReference type="Proteomes" id="UP000005580">
    <property type="component" value="Unassembled WGS sequence"/>
</dbReference>
<protein>
    <submittedName>
        <fullName evidence="1">Uncharacterized protein</fullName>
    </submittedName>
</protein>
<evidence type="ECO:0000313" key="1">
    <source>
        <dbReference type="EMBL" id="EFZ37535.1"/>
    </source>
</evidence>
<gene>
    <name evidence="1" type="ORF">HMPREF0663_10993</name>
</gene>
<organism evidence="1 2">
    <name type="scientific">Hoylesella oralis ATCC 33269</name>
    <dbReference type="NCBI Taxonomy" id="873533"/>
    <lineage>
        <taxon>Bacteria</taxon>
        <taxon>Pseudomonadati</taxon>
        <taxon>Bacteroidota</taxon>
        <taxon>Bacteroidia</taxon>
        <taxon>Bacteroidales</taxon>
        <taxon>Prevotellaceae</taxon>
        <taxon>Hoylesella</taxon>
    </lineage>
</organism>
<name>E7RP92_9BACT</name>
<reference evidence="1" key="1">
    <citation type="submission" date="2011-01" db="EMBL/GenBank/DDBJ databases">
        <authorList>
            <person name="Muzny D."/>
            <person name="Qin X."/>
            <person name="Buhay C."/>
            <person name="Dugan-Rocha S."/>
            <person name="Ding Y."/>
            <person name="Chen G."/>
            <person name="Hawes A."/>
            <person name="Holder M."/>
            <person name="Jhangiani S."/>
            <person name="Johnson A."/>
            <person name="Khan Z."/>
            <person name="Li Z."/>
            <person name="Liu W."/>
            <person name="Liu X."/>
            <person name="Perez L."/>
            <person name="Shen H."/>
            <person name="Wang Q."/>
            <person name="Watt J."/>
            <person name="Xi L."/>
            <person name="Xin Y."/>
            <person name="Zhou J."/>
            <person name="Deng J."/>
            <person name="Jiang H."/>
            <person name="Liu Y."/>
            <person name="Qu J."/>
            <person name="Song X.-Z."/>
            <person name="Zhang L."/>
            <person name="Villasana D."/>
            <person name="Johnson A."/>
            <person name="Liu J."/>
            <person name="Liyanage D."/>
            <person name="Lorensuhewa L."/>
            <person name="Robinson T."/>
            <person name="Song A."/>
            <person name="Song B.-B."/>
            <person name="Dinh H."/>
            <person name="Thornton R."/>
            <person name="Coyle M."/>
            <person name="Francisco L."/>
            <person name="Jackson L."/>
            <person name="Javaid M."/>
            <person name="Korchina V."/>
            <person name="Kovar C."/>
            <person name="Mata R."/>
            <person name="Mathew T."/>
            <person name="Ngo R."/>
            <person name="Nguyen L."/>
            <person name="Nguyen N."/>
            <person name="Okwuonu G."/>
            <person name="Ongeri F."/>
            <person name="Pham C."/>
            <person name="Simmons D."/>
            <person name="Wilczek-Boney K."/>
            <person name="Hale W."/>
            <person name="Jakkamsetti A."/>
            <person name="Pham P."/>
            <person name="Ruth R."/>
            <person name="San Lucas F."/>
            <person name="Warren J."/>
            <person name="Zhang J."/>
            <person name="Zhao Z."/>
            <person name="Zhou C."/>
            <person name="Zhu D."/>
            <person name="Lee S."/>
            <person name="Bess C."/>
            <person name="Blankenburg K."/>
            <person name="Forbes L."/>
            <person name="Fu Q."/>
            <person name="Gubbala S."/>
            <person name="Hirani K."/>
            <person name="Jayaseelan J.C."/>
            <person name="Lara F."/>
            <person name="Munidasa M."/>
            <person name="Palculict T."/>
            <person name="Patil S."/>
            <person name="Pu L.-L."/>
            <person name="Saada N."/>
            <person name="Tang L."/>
            <person name="Weissenberger G."/>
            <person name="Zhu Y."/>
            <person name="Hemphill L."/>
            <person name="Shang Y."/>
            <person name="Youmans B."/>
            <person name="Ayvaz T."/>
            <person name="Ross M."/>
            <person name="Santibanez J."/>
            <person name="Aqrawi P."/>
            <person name="Gross S."/>
            <person name="Joshi V."/>
            <person name="Fowler G."/>
            <person name="Nazareth L."/>
            <person name="Reid J."/>
            <person name="Worley K."/>
            <person name="Petrosino J."/>
            <person name="Highlander S."/>
            <person name="Gibbs R."/>
        </authorList>
    </citation>
    <scope>NUCLEOTIDE SEQUENCE [LARGE SCALE GENOMIC DNA]</scope>
    <source>
        <strain evidence="1">ATCC 33269</strain>
    </source>
</reference>
<dbReference type="EMBL" id="AEPE02000003">
    <property type="protein sequence ID" value="EFZ37535.1"/>
    <property type="molecule type" value="Genomic_DNA"/>
</dbReference>
<comment type="caution">
    <text evidence="1">The sequence shown here is derived from an EMBL/GenBank/DDBJ whole genome shotgun (WGS) entry which is preliminary data.</text>
</comment>
<proteinExistence type="predicted"/>
<evidence type="ECO:0000313" key="2">
    <source>
        <dbReference type="Proteomes" id="UP000005580"/>
    </source>
</evidence>
<dbReference type="AlphaFoldDB" id="E7RP92"/>
<accession>E7RP92</accession>
<sequence length="314" mass="36324">MVLIVAGCQGCRGGAQQERGAGANKDSIVQQLDVDDMAADSMVQIRRMMPLVEAQKKKLLAQVVLADTLADSSKLVSIRIVAPQKYLCIFDVYFKEYVENYILICDSVAHLTDGMYVGYNRMGKVSYEEGQEYMIAKCTFLPKNEFSIRAEYRLSQGNCNKPEAYEYMMWCTMRYHVNDTGKIRLLQMQKGTQGKADQYRRFDAFWMQRIEEVKRVPISDEALFDKWYAATKESDGYVSEMFSDDVARLYLRNPRAFLQWAYLHPHAETMFSFLAFSNYIDPKTRVEADINRIKDAKVQSALQKIILPYYERMG</sequence>
<keyword evidence="2" id="KW-1185">Reference proteome</keyword>
<dbReference type="STRING" id="28134.SAMN05444288_1823"/>